<evidence type="ECO:0000256" key="8">
    <source>
        <dbReference type="RuleBase" id="RU361216"/>
    </source>
</evidence>
<feature type="region of interest" description="Disordered" evidence="9">
    <location>
        <begin position="504"/>
        <end position="537"/>
    </location>
</feature>
<dbReference type="GO" id="GO:0015141">
    <property type="term" value="F:succinate transmembrane transporter activity"/>
    <property type="evidence" value="ECO:0007669"/>
    <property type="project" value="TreeGrafter"/>
</dbReference>
<accession>A0AA36N9V9</accession>
<sequence length="537" mass="57452">MSVGPRSTQREGTTVTTMSQRLRARRCVCRFPLYAQVLVAIVAGILLGWLAPNVASNPWIKAMGTLFVKMVKMVIAPIIFCTVVSGIAHVADAAKVGRVAMKAIIYFEVISTLALVIGLLAAELVQPGRGINATLDPAAAEKFAKDSESHSTLDFVSNIIPATVVGAFAEGEILQVLFFSLIFGFALIGQGDKVEVLHTLVDQVGHAMFGVVGIVMRFAPLGAFGAMAFTVGKYGIGTLQNLMGLVATNYIASFLFVVVVLGSVGLIAGVNIFRLLLYIKQEILLALATSSSESVLPSLMQKLEAAGLSKPVVGLVVPLGYSFNLDGTNIYMTLTTLFISQAMGVELTLGDKLKVLSVAMLTSKGAAGVAGAGFITLAATLGVIHPEMVPGMAMVLGIDKFMGECRTLTNICGNAIAAVVVAILEGELDRVPNLLSRKVQESLAQRRVKPVSADRQWIEDSVSERKEQAAWVQNIQKKLAEEKQKEEEASLDRFYKDLRGRAQIQRTPLSQQGYPSPQTGSEESDEWNESDGGFDSP</sequence>
<keyword evidence="2 8" id="KW-0813">Transport</keyword>
<keyword evidence="11" id="KW-1185">Reference proteome</keyword>
<evidence type="ECO:0000256" key="3">
    <source>
        <dbReference type="ARBA" id="ARBA00022475"/>
    </source>
</evidence>
<feature type="transmembrane region" description="Helical" evidence="8">
    <location>
        <begin position="31"/>
        <end position="51"/>
    </location>
</feature>
<dbReference type="Gene3D" id="1.10.3860.10">
    <property type="entry name" value="Sodium:dicarboxylate symporter"/>
    <property type="match status" value="1"/>
</dbReference>
<reference evidence="10" key="1">
    <citation type="submission" date="2023-08" db="EMBL/GenBank/DDBJ databases">
        <authorList>
            <person name="Chen Y."/>
            <person name="Shah S."/>
            <person name="Dougan E. K."/>
            <person name="Thang M."/>
            <person name="Chan C."/>
        </authorList>
    </citation>
    <scope>NUCLEOTIDE SEQUENCE</scope>
</reference>
<keyword evidence="3" id="KW-1003">Cell membrane</keyword>
<name>A0AA36N9V9_9DINO</name>
<dbReference type="InterPro" id="IPR001991">
    <property type="entry name" value="Na-dicarboxylate_symporter"/>
</dbReference>
<keyword evidence="4 8" id="KW-0812">Transmembrane</keyword>
<dbReference type="SUPFAM" id="SSF118215">
    <property type="entry name" value="Proton glutamate symport protein"/>
    <property type="match status" value="1"/>
</dbReference>
<dbReference type="GO" id="GO:0015366">
    <property type="term" value="F:malate:proton symporter activity"/>
    <property type="evidence" value="ECO:0007669"/>
    <property type="project" value="TreeGrafter"/>
</dbReference>
<feature type="transmembrane region" description="Helical" evidence="8">
    <location>
        <begin position="103"/>
        <end position="122"/>
    </location>
</feature>
<gene>
    <name evidence="10" type="ORF">EVOR1521_LOCUS19231</name>
</gene>
<dbReference type="InterPro" id="IPR036458">
    <property type="entry name" value="Na:dicarbo_symporter_sf"/>
</dbReference>
<evidence type="ECO:0000256" key="2">
    <source>
        <dbReference type="ARBA" id="ARBA00022448"/>
    </source>
</evidence>
<dbReference type="PRINTS" id="PR00173">
    <property type="entry name" value="EDTRNSPORT"/>
</dbReference>
<evidence type="ECO:0000313" key="10">
    <source>
        <dbReference type="EMBL" id="CAJ1394613.1"/>
    </source>
</evidence>
<dbReference type="GO" id="GO:0015138">
    <property type="term" value="F:fumarate transmembrane transporter activity"/>
    <property type="evidence" value="ECO:0007669"/>
    <property type="project" value="TreeGrafter"/>
</dbReference>
<feature type="transmembrane region" description="Helical" evidence="8">
    <location>
        <begin position="209"/>
        <end position="230"/>
    </location>
</feature>
<dbReference type="PANTHER" id="PTHR42865:SF1">
    <property type="entry name" value="AEROBIC C4-DICARBOXYLATE TRANSPORT PROTEIN"/>
    <property type="match status" value="1"/>
</dbReference>
<dbReference type="EMBL" id="CAUJNA010002891">
    <property type="protein sequence ID" value="CAJ1394613.1"/>
    <property type="molecule type" value="Genomic_DNA"/>
</dbReference>
<evidence type="ECO:0000256" key="5">
    <source>
        <dbReference type="ARBA" id="ARBA00022847"/>
    </source>
</evidence>
<evidence type="ECO:0000313" key="11">
    <source>
        <dbReference type="Proteomes" id="UP001178507"/>
    </source>
</evidence>
<keyword evidence="5 8" id="KW-0769">Symport</keyword>
<protein>
    <recommendedName>
        <fullName evidence="8">Amino acid transporter</fullName>
    </recommendedName>
</protein>
<feature type="compositionally biased region" description="Polar residues" evidence="9">
    <location>
        <begin position="504"/>
        <end position="521"/>
    </location>
</feature>
<comment type="similarity">
    <text evidence="8">Belongs to the dicarboxylate/amino acid:cation symporter (DAACS) (TC 2.A.23) family.</text>
</comment>
<evidence type="ECO:0000256" key="9">
    <source>
        <dbReference type="SAM" id="MobiDB-lite"/>
    </source>
</evidence>
<feature type="transmembrane region" description="Helical" evidence="8">
    <location>
        <begin position="71"/>
        <end position="91"/>
    </location>
</feature>
<evidence type="ECO:0000256" key="7">
    <source>
        <dbReference type="ARBA" id="ARBA00023136"/>
    </source>
</evidence>
<keyword evidence="6 8" id="KW-1133">Transmembrane helix</keyword>
<dbReference type="AlphaFoldDB" id="A0AA36N9V9"/>
<dbReference type="Proteomes" id="UP001178507">
    <property type="component" value="Unassembled WGS sequence"/>
</dbReference>
<dbReference type="PANTHER" id="PTHR42865">
    <property type="entry name" value="PROTON/GLUTAMATE-ASPARTATE SYMPORTER"/>
    <property type="match status" value="1"/>
</dbReference>
<dbReference type="InterPro" id="IPR018107">
    <property type="entry name" value="Na-dicarboxylate_symporter_CS"/>
</dbReference>
<feature type="transmembrane region" description="Helical" evidence="8">
    <location>
        <begin position="159"/>
        <end position="188"/>
    </location>
</feature>
<comment type="caution">
    <text evidence="10">The sequence shown here is derived from an EMBL/GenBank/DDBJ whole genome shotgun (WGS) entry which is preliminary data.</text>
</comment>
<keyword evidence="7 8" id="KW-0472">Membrane</keyword>
<evidence type="ECO:0000256" key="6">
    <source>
        <dbReference type="ARBA" id="ARBA00022989"/>
    </source>
</evidence>
<organism evidence="10 11">
    <name type="scientific">Effrenium voratum</name>
    <dbReference type="NCBI Taxonomy" id="2562239"/>
    <lineage>
        <taxon>Eukaryota</taxon>
        <taxon>Sar</taxon>
        <taxon>Alveolata</taxon>
        <taxon>Dinophyceae</taxon>
        <taxon>Suessiales</taxon>
        <taxon>Symbiodiniaceae</taxon>
        <taxon>Effrenium</taxon>
    </lineage>
</organism>
<comment type="subcellular location">
    <subcellularLocation>
        <location evidence="1">Cell membrane</location>
        <topology evidence="1">Multi-pass membrane protein</topology>
    </subcellularLocation>
    <subcellularLocation>
        <location evidence="8">Membrane</location>
        <topology evidence="8">Multi-pass membrane protein</topology>
    </subcellularLocation>
</comment>
<dbReference type="GO" id="GO:0005886">
    <property type="term" value="C:plasma membrane"/>
    <property type="evidence" value="ECO:0007669"/>
    <property type="project" value="UniProtKB-SubCell"/>
</dbReference>
<dbReference type="Pfam" id="PF00375">
    <property type="entry name" value="SDF"/>
    <property type="match status" value="1"/>
</dbReference>
<dbReference type="PROSITE" id="PS00714">
    <property type="entry name" value="NA_DICARBOXYL_SYMP_2"/>
    <property type="match status" value="1"/>
</dbReference>
<evidence type="ECO:0000256" key="1">
    <source>
        <dbReference type="ARBA" id="ARBA00004651"/>
    </source>
</evidence>
<feature type="transmembrane region" description="Helical" evidence="8">
    <location>
        <begin position="250"/>
        <end position="273"/>
    </location>
</feature>
<evidence type="ECO:0000256" key="4">
    <source>
        <dbReference type="ARBA" id="ARBA00022692"/>
    </source>
</evidence>
<dbReference type="FunFam" id="1.10.3860.10:FF:000001">
    <property type="entry name" value="C4-dicarboxylate transport protein"/>
    <property type="match status" value="1"/>
</dbReference>
<dbReference type="GO" id="GO:0070778">
    <property type="term" value="P:L-aspartate transmembrane transport"/>
    <property type="evidence" value="ECO:0007669"/>
    <property type="project" value="TreeGrafter"/>
</dbReference>
<dbReference type="NCBIfam" id="NF002461">
    <property type="entry name" value="PRK01663.1"/>
    <property type="match status" value="1"/>
</dbReference>
<proteinExistence type="inferred from homology"/>